<dbReference type="GO" id="GO:0002189">
    <property type="term" value="C:ribose phosphate diphosphokinase complex"/>
    <property type="evidence" value="ECO:0007669"/>
    <property type="project" value="TreeGrafter"/>
</dbReference>
<dbReference type="PANTHER" id="PTHR10210:SF45">
    <property type="entry name" value="RIBOSE-PHOSPHATE PYROPHOSPHOKINASE 3, CHLOROPLASTIC"/>
    <property type="match status" value="1"/>
</dbReference>
<keyword evidence="7" id="KW-0418">Kinase</keyword>
<keyword evidence="7" id="KW-0808">Transferase</keyword>
<dbReference type="CDD" id="cd06223">
    <property type="entry name" value="PRTases_typeI"/>
    <property type="match status" value="1"/>
</dbReference>
<evidence type="ECO:0000313" key="7">
    <source>
        <dbReference type="EMBL" id="KJE90032.1"/>
    </source>
</evidence>
<dbReference type="Proteomes" id="UP000008743">
    <property type="component" value="Unassembled WGS sequence"/>
</dbReference>
<accession>A0A0D2VJ86</accession>
<dbReference type="SUPFAM" id="SSF53271">
    <property type="entry name" value="PRTase-like"/>
    <property type="match status" value="2"/>
</dbReference>
<dbReference type="InterPro" id="IPR005946">
    <property type="entry name" value="Rib-P_diPkinase"/>
</dbReference>
<dbReference type="GO" id="GO:0006164">
    <property type="term" value="P:purine nucleotide biosynthetic process"/>
    <property type="evidence" value="ECO:0007669"/>
    <property type="project" value="TreeGrafter"/>
</dbReference>
<evidence type="ECO:0000256" key="2">
    <source>
        <dbReference type="ARBA" id="ARBA00022727"/>
    </source>
</evidence>
<feature type="compositionally biased region" description="Low complexity" evidence="4">
    <location>
        <begin position="89"/>
        <end position="98"/>
    </location>
</feature>
<feature type="domain" description="Ribose-phosphate pyrophosphokinase N-terminal" evidence="6">
    <location>
        <begin position="228"/>
        <end position="297"/>
    </location>
</feature>
<dbReference type="eggNOG" id="KOG1448">
    <property type="taxonomic scope" value="Eukaryota"/>
</dbReference>
<dbReference type="PANTHER" id="PTHR10210">
    <property type="entry name" value="RIBOSE-PHOSPHATE DIPHOSPHOKINASE FAMILY MEMBER"/>
    <property type="match status" value="1"/>
</dbReference>
<dbReference type="InParanoid" id="A0A0D2VJ86"/>
<reference evidence="8" key="1">
    <citation type="submission" date="2011-02" db="EMBL/GenBank/DDBJ databases">
        <title>The Genome Sequence of Capsaspora owczarzaki ATCC 30864.</title>
        <authorList>
            <person name="Russ C."/>
            <person name="Cuomo C."/>
            <person name="Burger G."/>
            <person name="Gray M.W."/>
            <person name="Holland P.W.H."/>
            <person name="King N."/>
            <person name="Lang F.B.F."/>
            <person name="Roger A.J."/>
            <person name="Ruiz-Trillo I."/>
            <person name="Young S.K."/>
            <person name="Zeng Q."/>
            <person name="Gargeya S."/>
            <person name="Alvarado L."/>
            <person name="Berlin A."/>
            <person name="Chapman S.B."/>
            <person name="Chen Z."/>
            <person name="Freedman E."/>
            <person name="Gellesch M."/>
            <person name="Goldberg J."/>
            <person name="Griggs A."/>
            <person name="Gujja S."/>
            <person name="Heilman E."/>
            <person name="Heiman D."/>
            <person name="Howarth C."/>
            <person name="Mehta T."/>
            <person name="Neiman D."/>
            <person name="Pearson M."/>
            <person name="Roberts A."/>
            <person name="Saif S."/>
            <person name="Shea T."/>
            <person name="Shenoy N."/>
            <person name="Sisk P."/>
            <person name="Stolte C."/>
            <person name="Sykes S."/>
            <person name="White J."/>
            <person name="Yandava C."/>
            <person name="Haas B."/>
            <person name="Nusbaum C."/>
            <person name="Birren B."/>
        </authorList>
    </citation>
    <scope>NUCLEOTIDE SEQUENCE</scope>
    <source>
        <strain evidence="8">ATCC 30864</strain>
    </source>
</reference>
<dbReference type="AlphaFoldDB" id="A0A0D2VJ86"/>
<dbReference type="Gene3D" id="3.40.50.2020">
    <property type="match status" value="2"/>
</dbReference>
<dbReference type="GO" id="GO:0000287">
    <property type="term" value="F:magnesium ion binding"/>
    <property type="evidence" value="ECO:0007669"/>
    <property type="project" value="InterPro"/>
</dbReference>
<name>A0A0D2VJ86_CAPO3</name>
<dbReference type="SMART" id="SM01400">
    <property type="entry name" value="Pribosyltran_N"/>
    <property type="match status" value="1"/>
</dbReference>
<feature type="domain" description="Phosphoribosyltransferase" evidence="5">
    <location>
        <begin position="389"/>
        <end position="433"/>
    </location>
</feature>
<dbReference type="EMBL" id="KE346361">
    <property type="protein sequence ID" value="KJE90032.1"/>
    <property type="molecule type" value="Genomic_DNA"/>
</dbReference>
<gene>
    <name evidence="7" type="ORF">CAOG_001412</name>
</gene>
<sequence>MTSRRPVLLYYHPSMEDLAHSISSLCAAAYLDQQQQADAGIAAIANSANTSAVLSTSSSTASGTTGPSPAAAGNNATASLGDDGERRTSSTVTPTKTTVVAPTGLTVVVHPAGMPDSASVSHSASSEDLLSLDPSSSSASASGGASNAAAESAGSSTTGTAETPAPPKPPRRTRHAPDTARESDLARWRLLRVKNGGGIGRSLELRSNLRWGVFEDGFPNLFIDDVKEMYGRDVLFLASFHSPAVIFEQLSAIYAFPRYLARSFTLILPYFPTGTMERVDIEGQVVTAKSLATLLSAIPLTPQGPPQIVIFDIHALQERFYFGDNVIPRLESAIPLLLDRLKLLPDHDLITIAFPDEGAHKRFHTMFENYPTIICTKVRDGNNRIVTIKEGDADGRHVVIVDDLVKTGGTLLQCAKAIKARGATQISFYVTHAVFPLESWKRFVGGDFAYFWFTDSVPTVVEQLVQHKPFELLSLSTAVVNALLSYDLHQY</sequence>
<dbReference type="InterPro" id="IPR000836">
    <property type="entry name" value="PRTase_dom"/>
</dbReference>
<proteinExistence type="inferred from homology"/>
<evidence type="ECO:0000259" key="5">
    <source>
        <dbReference type="Pfam" id="PF00156"/>
    </source>
</evidence>
<dbReference type="GO" id="GO:0005737">
    <property type="term" value="C:cytoplasm"/>
    <property type="evidence" value="ECO:0007669"/>
    <property type="project" value="TreeGrafter"/>
</dbReference>
<feature type="compositionally biased region" description="Low complexity" evidence="4">
    <location>
        <begin position="56"/>
        <end position="74"/>
    </location>
</feature>
<feature type="region of interest" description="Disordered" evidence="4">
    <location>
        <begin position="115"/>
        <end position="181"/>
    </location>
</feature>
<evidence type="ECO:0000256" key="4">
    <source>
        <dbReference type="SAM" id="MobiDB-lite"/>
    </source>
</evidence>
<evidence type="ECO:0000313" key="8">
    <source>
        <dbReference type="Proteomes" id="UP000008743"/>
    </source>
</evidence>
<dbReference type="OMA" id="LEYFHHK"/>
<dbReference type="Pfam" id="PF00156">
    <property type="entry name" value="Pribosyltran"/>
    <property type="match status" value="1"/>
</dbReference>
<dbReference type="NCBIfam" id="TIGR01251">
    <property type="entry name" value="ribP_PPkin"/>
    <property type="match status" value="1"/>
</dbReference>
<feature type="region of interest" description="Disordered" evidence="4">
    <location>
        <begin position="56"/>
        <end position="98"/>
    </location>
</feature>
<feature type="compositionally biased region" description="Low complexity" evidence="4">
    <location>
        <begin position="115"/>
        <end position="163"/>
    </location>
</feature>
<dbReference type="PhylomeDB" id="A0A0D2VJ86"/>
<dbReference type="InterPro" id="IPR029057">
    <property type="entry name" value="PRTase-like"/>
</dbReference>
<dbReference type="STRING" id="595528.A0A0D2VJ86"/>
<protein>
    <submittedName>
        <fullName evidence="7">Ribose-phosphate pyrophosphokinase 3</fullName>
    </submittedName>
</protein>
<dbReference type="GO" id="GO:0006015">
    <property type="term" value="P:5-phosphoribose 1-diphosphate biosynthetic process"/>
    <property type="evidence" value="ECO:0007669"/>
    <property type="project" value="TreeGrafter"/>
</dbReference>
<evidence type="ECO:0000256" key="1">
    <source>
        <dbReference type="ARBA" id="ARBA00006478"/>
    </source>
</evidence>
<dbReference type="GO" id="GO:0016301">
    <property type="term" value="F:kinase activity"/>
    <property type="evidence" value="ECO:0007669"/>
    <property type="project" value="UniProtKB-KW"/>
</dbReference>
<keyword evidence="8" id="KW-1185">Reference proteome</keyword>
<comment type="similarity">
    <text evidence="1 3">Belongs to the ribose-phosphate pyrophosphokinase family.</text>
</comment>
<keyword evidence="2 3" id="KW-0545">Nucleotide biosynthesis</keyword>
<evidence type="ECO:0000259" key="6">
    <source>
        <dbReference type="Pfam" id="PF13793"/>
    </source>
</evidence>
<dbReference type="Pfam" id="PF13793">
    <property type="entry name" value="Pribosyltran_N"/>
    <property type="match status" value="1"/>
</dbReference>
<organism evidence="7 8">
    <name type="scientific">Capsaspora owczarzaki (strain ATCC 30864)</name>
    <dbReference type="NCBI Taxonomy" id="595528"/>
    <lineage>
        <taxon>Eukaryota</taxon>
        <taxon>Filasterea</taxon>
        <taxon>Capsaspora</taxon>
    </lineage>
</organism>
<dbReference type="InterPro" id="IPR029099">
    <property type="entry name" value="Pribosyltran_N"/>
</dbReference>
<dbReference type="OrthoDB" id="10263753at2759"/>
<evidence type="ECO:0000256" key="3">
    <source>
        <dbReference type="RuleBase" id="RU004324"/>
    </source>
</evidence>
<dbReference type="RefSeq" id="XP_004349932.1">
    <property type="nucleotide sequence ID" value="XM_004349882.2"/>
</dbReference>